<organism evidence="5 6">
    <name type="scientific">candidate division WWE3 bacterium CG_4_9_14_0_2_um_filter_48_10</name>
    <dbReference type="NCBI Taxonomy" id="1975078"/>
    <lineage>
        <taxon>Bacteria</taxon>
        <taxon>Katanobacteria</taxon>
    </lineage>
</organism>
<dbReference type="InterPro" id="IPR027304">
    <property type="entry name" value="Trigger_fact/SurA_dom_sf"/>
</dbReference>
<proteinExistence type="predicted"/>
<dbReference type="SUPFAM" id="SSF102735">
    <property type="entry name" value="Trigger factor ribosome-binding domain"/>
    <property type="match status" value="1"/>
</dbReference>
<keyword evidence="2" id="KW-0413">Isomerase</keyword>
<dbReference type="GO" id="GO:0003755">
    <property type="term" value="F:peptidyl-prolyl cis-trans isomerase activity"/>
    <property type="evidence" value="ECO:0007669"/>
    <property type="project" value="UniProtKB-KW"/>
</dbReference>
<evidence type="ECO:0000256" key="1">
    <source>
        <dbReference type="ARBA" id="ARBA00023110"/>
    </source>
</evidence>
<dbReference type="GO" id="GO:0015031">
    <property type="term" value="P:protein transport"/>
    <property type="evidence" value="ECO:0007669"/>
    <property type="project" value="InterPro"/>
</dbReference>
<evidence type="ECO:0000259" key="3">
    <source>
        <dbReference type="Pfam" id="PF05697"/>
    </source>
</evidence>
<protein>
    <submittedName>
        <fullName evidence="5">Uncharacterized protein</fullName>
    </submittedName>
</protein>
<evidence type="ECO:0000313" key="5">
    <source>
        <dbReference type="EMBL" id="PJC22160.1"/>
    </source>
</evidence>
<evidence type="ECO:0000313" key="6">
    <source>
        <dbReference type="Proteomes" id="UP000228781"/>
    </source>
</evidence>
<feature type="domain" description="Trigger factor C-terminal" evidence="4">
    <location>
        <begin position="131"/>
        <end position="277"/>
    </location>
</feature>
<gene>
    <name evidence="5" type="ORF">CO059_02845</name>
</gene>
<accession>A0A2M8EI49</accession>
<dbReference type="Proteomes" id="UP000228781">
    <property type="component" value="Unassembled WGS sequence"/>
</dbReference>
<dbReference type="Gene3D" id="3.30.70.1050">
    <property type="entry name" value="Trigger factor ribosome-binding domain"/>
    <property type="match status" value="1"/>
</dbReference>
<sequence>MKIEVKRNFGEVTLTITISTQKVTETFTKIKKEALREVSAPGFRKGKVPTRIGEKQLSEDSLAEVLFNKLIPPAYTAAIEKEDIKPIIPPQLKILSYRKDTDLVFEAKTAERPKINLKDYKTSLKKLKGKLIYEPEGKPLKGGEKVTAGQVLEKLRETVELTIPPILIEQEVQRMLSSLIDQTQKLGITVEQYLLSQGKTAEQLKKEYQEIAERNLKDEFIVSEITIREKVEITPQEVEEAIAAAPDEKTKETFHQEAGRRYIEDILRKRKTLEFLIKISEEK</sequence>
<dbReference type="Pfam" id="PF05698">
    <property type="entry name" value="Trigger_C"/>
    <property type="match status" value="1"/>
</dbReference>
<dbReference type="InterPro" id="IPR008881">
    <property type="entry name" value="Trigger_fac_ribosome-bd_bac"/>
</dbReference>
<dbReference type="Gene3D" id="1.10.3120.10">
    <property type="entry name" value="Trigger factor, C-terminal domain"/>
    <property type="match status" value="1"/>
</dbReference>
<dbReference type="SUPFAM" id="SSF109998">
    <property type="entry name" value="Triger factor/SurA peptide-binding domain-like"/>
    <property type="match status" value="1"/>
</dbReference>
<dbReference type="Pfam" id="PF05697">
    <property type="entry name" value="Trigger_N"/>
    <property type="match status" value="1"/>
</dbReference>
<feature type="domain" description="Trigger factor ribosome-binding bacterial" evidence="3">
    <location>
        <begin position="1"/>
        <end position="122"/>
    </location>
</feature>
<dbReference type="EMBL" id="PFSK01000042">
    <property type="protein sequence ID" value="PJC22160.1"/>
    <property type="molecule type" value="Genomic_DNA"/>
</dbReference>
<name>A0A2M8EI49_UNCKA</name>
<comment type="caution">
    <text evidence="5">The sequence shown here is derived from an EMBL/GenBank/DDBJ whole genome shotgun (WGS) entry which is preliminary data.</text>
</comment>
<dbReference type="GO" id="GO:0006457">
    <property type="term" value="P:protein folding"/>
    <property type="evidence" value="ECO:0007669"/>
    <property type="project" value="InterPro"/>
</dbReference>
<keyword evidence="1" id="KW-0697">Rotamase</keyword>
<dbReference type="InterPro" id="IPR036611">
    <property type="entry name" value="Trigger_fac_ribosome-bd_sf"/>
</dbReference>
<dbReference type="AlphaFoldDB" id="A0A2M8EI49"/>
<evidence type="ECO:0000259" key="4">
    <source>
        <dbReference type="Pfam" id="PF05698"/>
    </source>
</evidence>
<reference evidence="6" key="1">
    <citation type="submission" date="2017-09" db="EMBL/GenBank/DDBJ databases">
        <title>Depth-based differentiation of microbial function through sediment-hosted aquifers and enrichment of novel symbionts in the deep terrestrial subsurface.</title>
        <authorList>
            <person name="Probst A.J."/>
            <person name="Ladd B."/>
            <person name="Jarett J.K."/>
            <person name="Geller-Mcgrath D.E."/>
            <person name="Sieber C.M.K."/>
            <person name="Emerson J.B."/>
            <person name="Anantharaman K."/>
            <person name="Thomas B.C."/>
            <person name="Malmstrom R."/>
            <person name="Stieglmeier M."/>
            <person name="Klingl A."/>
            <person name="Woyke T."/>
            <person name="Ryan C.M."/>
            <person name="Banfield J.F."/>
        </authorList>
    </citation>
    <scope>NUCLEOTIDE SEQUENCE [LARGE SCALE GENOMIC DNA]</scope>
</reference>
<evidence type="ECO:0000256" key="2">
    <source>
        <dbReference type="ARBA" id="ARBA00023235"/>
    </source>
</evidence>
<dbReference type="InterPro" id="IPR037041">
    <property type="entry name" value="Trigger_fac_C_sf"/>
</dbReference>
<dbReference type="InterPro" id="IPR008880">
    <property type="entry name" value="Trigger_fac_C"/>
</dbReference>